<keyword evidence="2" id="KW-0503">Monooxygenase</keyword>
<organism evidence="2 3">
    <name type="scientific">Pseudonocardia oroxyli</name>
    <dbReference type="NCBI Taxonomy" id="366584"/>
    <lineage>
        <taxon>Bacteria</taxon>
        <taxon>Bacillati</taxon>
        <taxon>Actinomycetota</taxon>
        <taxon>Actinomycetes</taxon>
        <taxon>Pseudonocardiales</taxon>
        <taxon>Pseudonocardiaceae</taxon>
        <taxon>Pseudonocardia</taxon>
    </lineage>
</organism>
<protein>
    <submittedName>
        <fullName evidence="2">Luciferase-like monooxygenase</fullName>
    </submittedName>
</protein>
<dbReference type="InterPro" id="IPR036661">
    <property type="entry name" value="Luciferase-like_sf"/>
</dbReference>
<gene>
    <name evidence="2" type="ORF">SAMN05216377_112209</name>
</gene>
<dbReference type="EMBL" id="FNBE01000012">
    <property type="protein sequence ID" value="SDG52916.1"/>
    <property type="molecule type" value="Genomic_DNA"/>
</dbReference>
<dbReference type="Pfam" id="PF00296">
    <property type="entry name" value="Bac_luciferase"/>
    <property type="match status" value="1"/>
</dbReference>
<reference evidence="2 3" key="1">
    <citation type="submission" date="2016-10" db="EMBL/GenBank/DDBJ databases">
        <authorList>
            <person name="de Groot N.N."/>
        </authorList>
    </citation>
    <scope>NUCLEOTIDE SEQUENCE [LARGE SCALE GENOMIC DNA]</scope>
    <source>
        <strain evidence="2 3">CGMCC 4.3143</strain>
    </source>
</reference>
<evidence type="ECO:0000313" key="3">
    <source>
        <dbReference type="Proteomes" id="UP000198967"/>
    </source>
</evidence>
<feature type="domain" description="Luciferase-like" evidence="1">
    <location>
        <begin position="6"/>
        <end position="71"/>
    </location>
</feature>
<dbReference type="GO" id="GO:0004497">
    <property type="term" value="F:monooxygenase activity"/>
    <property type="evidence" value="ECO:0007669"/>
    <property type="project" value="UniProtKB-KW"/>
</dbReference>
<dbReference type="Proteomes" id="UP000198967">
    <property type="component" value="Unassembled WGS sequence"/>
</dbReference>
<accession>A0A1G7UZI6</accession>
<dbReference type="Gene3D" id="3.20.20.30">
    <property type="entry name" value="Luciferase-like domain"/>
    <property type="match status" value="1"/>
</dbReference>
<proteinExistence type="predicted"/>
<dbReference type="STRING" id="366584.SAMN05216377_112209"/>
<dbReference type="AlphaFoldDB" id="A0A1G7UZI6"/>
<sequence length="94" mass="10819">MSIRIGLQLQPQHAEYSQIRDALRAAEDAGVDVVFNWDHFFPLYGDPDGKHFERWTMLGAWAESTSRVAIGEEDGGPDYDLSLLKEWIAWRDPR</sequence>
<evidence type="ECO:0000313" key="2">
    <source>
        <dbReference type="EMBL" id="SDG52916.1"/>
    </source>
</evidence>
<dbReference type="InterPro" id="IPR011251">
    <property type="entry name" value="Luciferase-like_dom"/>
</dbReference>
<keyword evidence="3" id="KW-1185">Reference proteome</keyword>
<evidence type="ECO:0000259" key="1">
    <source>
        <dbReference type="Pfam" id="PF00296"/>
    </source>
</evidence>
<dbReference type="SUPFAM" id="SSF51679">
    <property type="entry name" value="Bacterial luciferase-like"/>
    <property type="match status" value="1"/>
</dbReference>
<dbReference type="GO" id="GO:0016705">
    <property type="term" value="F:oxidoreductase activity, acting on paired donors, with incorporation or reduction of molecular oxygen"/>
    <property type="evidence" value="ECO:0007669"/>
    <property type="project" value="InterPro"/>
</dbReference>
<keyword evidence="2" id="KW-0560">Oxidoreductase</keyword>
<name>A0A1G7UZI6_PSEOR</name>